<dbReference type="Proteomes" id="UP000051221">
    <property type="component" value="Unassembled WGS sequence"/>
</dbReference>
<dbReference type="PANTHER" id="PTHR46796">
    <property type="entry name" value="HTH-TYPE TRANSCRIPTIONAL ACTIVATOR RHAS-RELATED"/>
    <property type="match status" value="1"/>
</dbReference>
<dbReference type="InterPro" id="IPR018060">
    <property type="entry name" value="HTH_AraC"/>
</dbReference>
<evidence type="ECO:0000256" key="3">
    <source>
        <dbReference type="ARBA" id="ARBA00023163"/>
    </source>
</evidence>
<evidence type="ECO:0000313" key="5">
    <source>
        <dbReference type="EMBL" id="KQH87028.1"/>
    </source>
</evidence>
<evidence type="ECO:0000259" key="4">
    <source>
        <dbReference type="PROSITE" id="PS01124"/>
    </source>
</evidence>
<dbReference type="InterPro" id="IPR050204">
    <property type="entry name" value="AraC_XylS_family_regulators"/>
</dbReference>
<evidence type="ECO:0000256" key="1">
    <source>
        <dbReference type="ARBA" id="ARBA00023015"/>
    </source>
</evidence>
<dbReference type="PROSITE" id="PS01124">
    <property type="entry name" value="HTH_ARAC_FAMILY_2"/>
    <property type="match status" value="1"/>
</dbReference>
<dbReference type="GO" id="GO:0043565">
    <property type="term" value="F:sequence-specific DNA binding"/>
    <property type="evidence" value="ECO:0007669"/>
    <property type="project" value="InterPro"/>
</dbReference>
<comment type="caution">
    <text evidence="5">The sequence shown here is derived from an EMBL/GenBank/DDBJ whole genome shotgun (WGS) entry which is preliminary data.</text>
</comment>
<keyword evidence="3" id="KW-0804">Transcription</keyword>
<dbReference type="InterPro" id="IPR009057">
    <property type="entry name" value="Homeodomain-like_sf"/>
</dbReference>
<dbReference type="GO" id="GO:0003700">
    <property type="term" value="F:DNA-binding transcription factor activity"/>
    <property type="evidence" value="ECO:0007669"/>
    <property type="project" value="InterPro"/>
</dbReference>
<evidence type="ECO:0000313" key="6">
    <source>
        <dbReference type="Proteomes" id="UP000051221"/>
    </source>
</evidence>
<proteinExistence type="predicted"/>
<accession>A0A0Q2Y2V0</accession>
<dbReference type="PANTHER" id="PTHR46796:SF13">
    <property type="entry name" value="HTH-TYPE TRANSCRIPTIONAL ACTIVATOR RHAS"/>
    <property type="match status" value="1"/>
</dbReference>
<dbReference type="EMBL" id="LKHS01000004">
    <property type="protein sequence ID" value="KQH87028.1"/>
    <property type="molecule type" value="Genomic_DNA"/>
</dbReference>
<organism evidence="5 6">
    <name type="scientific">Vibrio furnissii</name>
    <dbReference type="NCBI Taxonomy" id="29494"/>
    <lineage>
        <taxon>Bacteria</taxon>
        <taxon>Pseudomonadati</taxon>
        <taxon>Pseudomonadota</taxon>
        <taxon>Gammaproteobacteria</taxon>
        <taxon>Vibrionales</taxon>
        <taxon>Vibrionaceae</taxon>
        <taxon>Vibrio</taxon>
    </lineage>
</organism>
<evidence type="ECO:0000256" key="2">
    <source>
        <dbReference type="ARBA" id="ARBA00023125"/>
    </source>
</evidence>
<sequence>MSDFSFLDNVAGIHSKQPWFVLGAAQFFTHLTRENPVVSHFYRFDAGHAATPTIAIPDGCIDLLFDCDESAPSAWVCGTTLAARSVQFNPHHHYFGVRFVPGAFPDFLQVSAQELINQQHPLLEVVHGADTLFEHVVTARTFADQITAVNRFLRDKSARRPAPLTTQIVAKICQHKGNIQIQDLERYSGFSARTLQRQFRSDLGLTPKGFSRAIRCQSAIYDIHHRENIIFSDLACDLGFSDQSHFLREFKKLVSTTPLDYQSRVKHQTYHQRLHCY</sequence>
<gene>
    <name evidence="5" type="ORF">AMR76_04710</name>
</gene>
<protein>
    <submittedName>
        <fullName evidence="5">AraC family transcriptional regulator</fullName>
    </submittedName>
</protein>
<keyword evidence="2" id="KW-0238">DNA-binding</keyword>
<dbReference type="SUPFAM" id="SSF46689">
    <property type="entry name" value="Homeodomain-like"/>
    <property type="match status" value="1"/>
</dbReference>
<name>A0A0Q2Y2V0_VIBFU</name>
<dbReference type="Pfam" id="PF12833">
    <property type="entry name" value="HTH_18"/>
    <property type="match status" value="1"/>
</dbReference>
<dbReference type="AlphaFoldDB" id="A0A0Q2Y2V0"/>
<dbReference type="RefSeq" id="WP_055465433.1">
    <property type="nucleotide sequence ID" value="NZ_LKHS01000004.1"/>
</dbReference>
<dbReference type="SMART" id="SM00342">
    <property type="entry name" value="HTH_ARAC"/>
    <property type="match status" value="1"/>
</dbReference>
<dbReference type="Gene3D" id="1.10.10.60">
    <property type="entry name" value="Homeodomain-like"/>
    <property type="match status" value="1"/>
</dbReference>
<keyword evidence="6" id="KW-1185">Reference proteome</keyword>
<keyword evidence="1" id="KW-0805">Transcription regulation</keyword>
<reference evidence="5 6" key="1">
    <citation type="submission" date="2015-08" db="EMBL/GenBank/DDBJ databases">
        <title>Antibacterial properties of a collection of Vibrionaceae strains.</title>
        <authorList>
            <person name="Giubergia S."/>
        </authorList>
    </citation>
    <scope>NUCLEOTIDE SEQUENCE [LARGE SCALE GENOMIC DNA]</scope>
    <source>
        <strain evidence="5 6">S0821</strain>
    </source>
</reference>
<feature type="domain" description="HTH araC/xylS-type" evidence="4">
    <location>
        <begin position="162"/>
        <end position="264"/>
    </location>
</feature>
<dbReference type="InterPro" id="IPR046532">
    <property type="entry name" value="DUF6597"/>
</dbReference>
<dbReference type="InParanoid" id="A0A0Q2Y2V0"/>
<dbReference type="Pfam" id="PF20240">
    <property type="entry name" value="DUF6597"/>
    <property type="match status" value="1"/>
</dbReference>